<dbReference type="EMBL" id="HBUE01064027">
    <property type="protein sequence ID" value="CAG6469869.1"/>
    <property type="molecule type" value="Transcribed_RNA"/>
</dbReference>
<dbReference type="EMBL" id="HBUE01257428">
    <property type="protein sequence ID" value="CAG6557199.1"/>
    <property type="molecule type" value="Transcribed_RNA"/>
</dbReference>
<dbReference type="EMBL" id="HBUE01064025">
    <property type="protein sequence ID" value="CAG6469867.1"/>
    <property type="molecule type" value="Transcribed_RNA"/>
</dbReference>
<dbReference type="EMBL" id="HBUE01064026">
    <property type="protein sequence ID" value="CAG6469868.1"/>
    <property type="molecule type" value="Transcribed_RNA"/>
</dbReference>
<proteinExistence type="predicted"/>
<accession>A0A8D8N9N9</accession>
<dbReference type="EMBL" id="HBUE01152424">
    <property type="protein sequence ID" value="CAG6505895.1"/>
    <property type="molecule type" value="Transcribed_RNA"/>
</dbReference>
<protein>
    <submittedName>
        <fullName evidence="2">(northern house mosquito) hypothetical protein</fullName>
    </submittedName>
</protein>
<name>A0A8D8N9N9_CULPI</name>
<dbReference type="AlphaFoldDB" id="A0A8D8N9N9"/>
<dbReference type="EMBL" id="HBUE01064024">
    <property type="protein sequence ID" value="CAG6469866.1"/>
    <property type="molecule type" value="Transcribed_RNA"/>
</dbReference>
<dbReference type="EMBL" id="HBUE01257430">
    <property type="protein sequence ID" value="CAG6557201.1"/>
    <property type="molecule type" value="Transcribed_RNA"/>
</dbReference>
<feature type="region of interest" description="Disordered" evidence="1">
    <location>
        <begin position="15"/>
        <end position="38"/>
    </location>
</feature>
<evidence type="ECO:0000313" key="2">
    <source>
        <dbReference type="EMBL" id="CAG6557199.1"/>
    </source>
</evidence>
<dbReference type="EMBL" id="HBUE01152426">
    <property type="protein sequence ID" value="CAG6505897.1"/>
    <property type="molecule type" value="Transcribed_RNA"/>
</dbReference>
<dbReference type="EMBL" id="HBUE01064022">
    <property type="protein sequence ID" value="CAG6469864.1"/>
    <property type="molecule type" value="Transcribed_RNA"/>
</dbReference>
<sequence length="114" mass="13214">MTILHVLGLQDRCDTTSAQTREGNKKDEKPQKKKSTIDQQRQLHVTLFVGKFLTVSSTDEPLQIKSVEYSGRRIFWRWSKRRSIFNQSSGRHYSGLGSLPVWIFGQMTLNSDRN</sequence>
<organism evidence="2">
    <name type="scientific">Culex pipiens</name>
    <name type="common">House mosquito</name>
    <dbReference type="NCBI Taxonomy" id="7175"/>
    <lineage>
        <taxon>Eukaryota</taxon>
        <taxon>Metazoa</taxon>
        <taxon>Ecdysozoa</taxon>
        <taxon>Arthropoda</taxon>
        <taxon>Hexapoda</taxon>
        <taxon>Insecta</taxon>
        <taxon>Pterygota</taxon>
        <taxon>Neoptera</taxon>
        <taxon>Endopterygota</taxon>
        <taxon>Diptera</taxon>
        <taxon>Nematocera</taxon>
        <taxon>Culicoidea</taxon>
        <taxon>Culicidae</taxon>
        <taxon>Culicinae</taxon>
        <taxon>Culicini</taxon>
        <taxon>Culex</taxon>
        <taxon>Culex</taxon>
    </lineage>
</organism>
<evidence type="ECO:0000256" key="1">
    <source>
        <dbReference type="SAM" id="MobiDB-lite"/>
    </source>
</evidence>
<reference evidence="2" key="1">
    <citation type="submission" date="2021-05" db="EMBL/GenBank/DDBJ databases">
        <authorList>
            <person name="Alioto T."/>
            <person name="Alioto T."/>
            <person name="Gomez Garrido J."/>
        </authorList>
    </citation>
    <scope>NUCLEOTIDE SEQUENCE</scope>
</reference>
<dbReference type="EMBL" id="HBUE01064030">
    <property type="protein sequence ID" value="CAG6469871.1"/>
    <property type="molecule type" value="Transcribed_RNA"/>
</dbReference>